<evidence type="ECO:0000313" key="2">
    <source>
        <dbReference type="Proteomes" id="UP000226357"/>
    </source>
</evidence>
<dbReference type="EMBL" id="NVBO01000171">
    <property type="protein sequence ID" value="PFR98835.1"/>
    <property type="molecule type" value="Genomic_DNA"/>
</dbReference>
<evidence type="ECO:0000313" key="1">
    <source>
        <dbReference type="EMBL" id="PFR98835.1"/>
    </source>
</evidence>
<gene>
    <name evidence="1" type="ORF">COK38_17970</name>
</gene>
<dbReference type="Gene3D" id="1.10.10.1150">
    <property type="entry name" value="Coenzyme PQQ synthesis protein D (PqqD)"/>
    <property type="match status" value="1"/>
</dbReference>
<dbReference type="Pfam" id="PF05402">
    <property type="entry name" value="PqqD"/>
    <property type="match status" value="1"/>
</dbReference>
<organism evidence="1 2">
    <name type="scientific">Bacillus cereus</name>
    <dbReference type="NCBI Taxonomy" id="1396"/>
    <lineage>
        <taxon>Bacteria</taxon>
        <taxon>Bacillati</taxon>
        <taxon>Bacillota</taxon>
        <taxon>Bacilli</taxon>
        <taxon>Bacillales</taxon>
        <taxon>Bacillaceae</taxon>
        <taxon>Bacillus</taxon>
        <taxon>Bacillus cereus group</taxon>
    </lineage>
</organism>
<dbReference type="InterPro" id="IPR041881">
    <property type="entry name" value="PqqD_sf"/>
</dbReference>
<accession>A0AA44Q9B7</accession>
<comment type="caution">
    <text evidence="1">The sequence shown here is derived from an EMBL/GenBank/DDBJ whole genome shotgun (WGS) entry which is preliminary data.</text>
</comment>
<dbReference type="Proteomes" id="UP000226357">
    <property type="component" value="Unassembled WGS sequence"/>
</dbReference>
<reference evidence="1 2" key="1">
    <citation type="submission" date="2017-09" db="EMBL/GenBank/DDBJ databases">
        <title>Large-scale bioinformatics analysis of Bacillus genomes uncovers conserved roles of natural products in bacterial physiology.</title>
        <authorList>
            <consortium name="Agbiome Team Llc"/>
            <person name="Bleich R.M."/>
            <person name="Grubbs K.J."/>
            <person name="Santa Maria K.C."/>
            <person name="Allen S.E."/>
            <person name="Farag S."/>
            <person name="Shank E.A."/>
            <person name="Bowers A."/>
        </authorList>
    </citation>
    <scope>NUCLEOTIDE SEQUENCE [LARGE SCALE GENOMIC DNA]</scope>
    <source>
        <strain evidence="1 2">AFS067272</strain>
    </source>
</reference>
<dbReference type="InterPro" id="IPR008792">
    <property type="entry name" value="PQQD"/>
</dbReference>
<protein>
    <submittedName>
        <fullName evidence="1">PqqD family protein</fullName>
    </submittedName>
</protein>
<proteinExistence type="predicted"/>
<sequence length="87" mass="10424">MNMRLNKDLIVFEEDKEILLINMRENTFYSLDSIGSIIWRKIEEYKRIDKVIDYICVNSNVEKDTVEKDVTEFVYDLEKVGVIEIEE</sequence>
<dbReference type="AlphaFoldDB" id="A0AA44Q9B7"/>
<name>A0AA44Q9B7_BACCE</name>